<dbReference type="GO" id="GO:0005262">
    <property type="term" value="F:calcium channel activity"/>
    <property type="evidence" value="ECO:0007669"/>
    <property type="project" value="TreeGrafter"/>
</dbReference>
<organism evidence="7">
    <name type="scientific">Adineta steineri</name>
    <dbReference type="NCBI Taxonomy" id="433720"/>
    <lineage>
        <taxon>Eukaryota</taxon>
        <taxon>Metazoa</taxon>
        <taxon>Spiralia</taxon>
        <taxon>Gnathifera</taxon>
        <taxon>Rotifera</taxon>
        <taxon>Eurotatoria</taxon>
        <taxon>Bdelloidea</taxon>
        <taxon>Adinetida</taxon>
        <taxon>Adinetidae</taxon>
        <taxon>Adineta</taxon>
    </lineage>
</organism>
<dbReference type="Proteomes" id="UP000663891">
    <property type="component" value="Unassembled WGS sequence"/>
</dbReference>
<evidence type="ECO:0000313" key="7">
    <source>
        <dbReference type="EMBL" id="CAF1115194.1"/>
    </source>
</evidence>
<comment type="subcellular location">
    <subcellularLocation>
        <location evidence="1">Membrane</location>
        <topology evidence="1">Multi-pass membrane protein</topology>
    </subcellularLocation>
</comment>
<keyword evidence="3" id="KW-0812">Transmembrane</keyword>
<comment type="similarity">
    <text evidence="2">Belongs to the polycystin family.</text>
</comment>
<comment type="caution">
    <text evidence="7">The sequence shown here is derived from an EMBL/GenBank/DDBJ whole genome shotgun (WGS) entry which is preliminary data.</text>
</comment>
<dbReference type="EMBL" id="CAJNON010000220">
    <property type="protein sequence ID" value="CAF1115194.1"/>
    <property type="molecule type" value="Genomic_DNA"/>
</dbReference>
<protein>
    <recommendedName>
        <fullName evidence="6">Polycystin domain-containing protein</fullName>
    </recommendedName>
</protein>
<keyword evidence="4" id="KW-1133">Transmembrane helix</keyword>
<evidence type="ECO:0000259" key="6">
    <source>
        <dbReference type="Pfam" id="PF20519"/>
    </source>
</evidence>
<dbReference type="GO" id="GO:0050982">
    <property type="term" value="P:detection of mechanical stimulus"/>
    <property type="evidence" value="ECO:0007669"/>
    <property type="project" value="TreeGrafter"/>
</dbReference>
<dbReference type="OrthoDB" id="444119at2759"/>
<dbReference type="PANTHER" id="PTHR10877">
    <property type="entry name" value="POLYCYSTIN FAMILY MEMBER"/>
    <property type="match status" value="1"/>
</dbReference>
<sequence>MFIIARGIEFGDDKTQKWLISILSGFFSSLLLTQPLKIIGLTIFFAFCCPNSYDDKEANEYLDNNQLALDNDEEYLHSFKKKSIFTYRQPIRADRLNETEINHARNERLKEIHMWSMMKELLLYLCFITVLYNIIYSNRDLNSFLQVNHSRKFFFNSRQIDCDYTKIITIDDYWNWNLSGFINDKSNRLIDWATMRQLRVKSTLCQVQNEITSTCQYDYNFYNKDKYFYKPGWKNSIIQNYSSSISQSFQYSTSEDLDTYSYIGEYGTYSGNGYVYEFRGRLVDLQSNLSLLHQLEWINNQTRAIIIQLTLYNPNVQLFTSV</sequence>
<evidence type="ECO:0000256" key="5">
    <source>
        <dbReference type="ARBA" id="ARBA00023136"/>
    </source>
</evidence>
<dbReference type="InterPro" id="IPR046791">
    <property type="entry name" value="Polycystin_dom"/>
</dbReference>
<evidence type="ECO:0000256" key="4">
    <source>
        <dbReference type="ARBA" id="ARBA00022989"/>
    </source>
</evidence>
<accession>A0A814Q6F3</accession>
<proteinExistence type="inferred from homology"/>
<gene>
    <name evidence="7" type="ORF">VCS650_LOCUS20872</name>
</gene>
<evidence type="ECO:0000256" key="1">
    <source>
        <dbReference type="ARBA" id="ARBA00004141"/>
    </source>
</evidence>
<feature type="domain" description="Polycystin" evidence="6">
    <location>
        <begin position="185"/>
        <end position="322"/>
    </location>
</feature>
<reference evidence="7" key="1">
    <citation type="submission" date="2021-02" db="EMBL/GenBank/DDBJ databases">
        <authorList>
            <person name="Nowell W R."/>
        </authorList>
    </citation>
    <scope>NUCLEOTIDE SEQUENCE</scope>
</reference>
<dbReference type="AlphaFoldDB" id="A0A814Q6F3"/>
<dbReference type="PANTHER" id="PTHR10877:SF194">
    <property type="entry name" value="LOCATION OF VULVA DEFECTIVE 1"/>
    <property type="match status" value="1"/>
</dbReference>
<feature type="non-terminal residue" evidence="7">
    <location>
        <position position="1"/>
    </location>
</feature>
<dbReference type="Pfam" id="PF20519">
    <property type="entry name" value="Polycystin_dom"/>
    <property type="match status" value="1"/>
</dbReference>
<dbReference type="InterPro" id="IPR051223">
    <property type="entry name" value="Polycystin"/>
</dbReference>
<keyword evidence="5" id="KW-0472">Membrane</keyword>
<name>A0A814Q6F3_9BILA</name>
<evidence type="ECO:0000256" key="3">
    <source>
        <dbReference type="ARBA" id="ARBA00022692"/>
    </source>
</evidence>
<evidence type="ECO:0000256" key="2">
    <source>
        <dbReference type="ARBA" id="ARBA00007200"/>
    </source>
</evidence>
<dbReference type="GO" id="GO:0016020">
    <property type="term" value="C:membrane"/>
    <property type="evidence" value="ECO:0007669"/>
    <property type="project" value="UniProtKB-SubCell"/>
</dbReference>